<feature type="domain" description="F-box" evidence="1">
    <location>
        <begin position="19"/>
        <end position="59"/>
    </location>
</feature>
<evidence type="ECO:0000259" key="1">
    <source>
        <dbReference type="SMART" id="SM00256"/>
    </source>
</evidence>
<dbReference type="Gramene" id="TraesLDM6B03G03450780.1">
    <property type="protein sequence ID" value="TraesLDM6B03G03450780.1.CDS1"/>
    <property type="gene ID" value="TraesLDM6B03G03450780"/>
</dbReference>
<dbReference type="InterPro" id="IPR001810">
    <property type="entry name" value="F-box_dom"/>
</dbReference>
<dbReference type="Gramene" id="TraesROB_scaffold_048769_01G000200.1">
    <property type="protein sequence ID" value="TraesROB_scaffold_048769_01G000200.1"/>
    <property type="gene ID" value="TraesROB_scaffold_048769_01G000200"/>
</dbReference>
<evidence type="ECO:0000313" key="3">
    <source>
        <dbReference type="Proteomes" id="UP000019116"/>
    </source>
</evidence>
<dbReference type="Pfam" id="PF12937">
    <property type="entry name" value="F-box-like"/>
    <property type="match status" value="1"/>
</dbReference>
<keyword evidence="3" id="KW-1185">Reference proteome</keyword>
<dbReference type="Gramene" id="TraesARI6B03G03404680.1">
    <property type="protein sequence ID" value="TraesARI6B03G03404680.1.CDS1"/>
    <property type="gene ID" value="TraesARI6B03G03404680"/>
</dbReference>
<evidence type="ECO:0000313" key="2">
    <source>
        <dbReference type="EnsemblPlants" id="TraesCS6B02G081000.1.cds1"/>
    </source>
</evidence>
<dbReference type="Gramene" id="TraesJAG6B03G03437570.1">
    <property type="protein sequence ID" value="TraesJAG6B03G03437570.1.CDS1"/>
    <property type="gene ID" value="TraesJAG6B03G03437570"/>
</dbReference>
<organism evidence="2">
    <name type="scientific">Triticum aestivum</name>
    <name type="common">Wheat</name>
    <dbReference type="NCBI Taxonomy" id="4565"/>
    <lineage>
        <taxon>Eukaryota</taxon>
        <taxon>Viridiplantae</taxon>
        <taxon>Streptophyta</taxon>
        <taxon>Embryophyta</taxon>
        <taxon>Tracheophyta</taxon>
        <taxon>Spermatophyta</taxon>
        <taxon>Magnoliopsida</taxon>
        <taxon>Liliopsida</taxon>
        <taxon>Poales</taxon>
        <taxon>Poaceae</taxon>
        <taxon>BOP clade</taxon>
        <taxon>Pooideae</taxon>
        <taxon>Triticodae</taxon>
        <taxon>Triticeae</taxon>
        <taxon>Triticinae</taxon>
        <taxon>Triticum</taxon>
    </lineage>
</organism>
<dbReference type="Gramene" id="TraesSYM6B03G03388930.1">
    <property type="protein sequence ID" value="TraesSYM6B03G03388930.1.CDS1"/>
    <property type="gene ID" value="TraesSYM6B03G03388930"/>
</dbReference>
<dbReference type="InterPro" id="IPR036047">
    <property type="entry name" value="F-box-like_dom_sf"/>
</dbReference>
<dbReference type="OrthoDB" id="605328at2759"/>
<proteinExistence type="predicted"/>
<dbReference type="Gene3D" id="1.20.1280.50">
    <property type="match status" value="1"/>
</dbReference>
<reference evidence="2" key="1">
    <citation type="submission" date="2018-08" db="EMBL/GenBank/DDBJ databases">
        <authorList>
            <person name="Rossello M."/>
        </authorList>
    </citation>
    <scope>NUCLEOTIDE SEQUENCE [LARGE SCALE GENOMIC DNA]</scope>
    <source>
        <strain evidence="2">cv. Chinese Spring</strain>
    </source>
</reference>
<dbReference type="AlphaFoldDB" id="A0A3B6PES6"/>
<dbReference type="PANTHER" id="PTHR32133">
    <property type="entry name" value="OS07G0120400 PROTEIN"/>
    <property type="match status" value="1"/>
</dbReference>
<dbReference type="Gramene" id="TraesSTA6B03G03437890.1">
    <property type="protein sequence ID" value="TraesSTA6B03G03437890.1.CDS1"/>
    <property type="gene ID" value="TraesSTA6B03G03437890"/>
</dbReference>
<dbReference type="Gramene" id="TraesLAC6B03G03400840.1">
    <property type="protein sequence ID" value="TraesLAC6B03G03400840.1.CDS1"/>
    <property type="gene ID" value="TraesLAC6B03G03400840"/>
</dbReference>
<dbReference type="Gramene" id="TraesNOR6B03G03479690.1">
    <property type="protein sequence ID" value="TraesNOR6B03G03479690.1.CDS1"/>
    <property type="gene ID" value="TraesNOR6B03G03479690"/>
</dbReference>
<dbReference type="OMA" id="RAEIWEP"/>
<dbReference type="EnsemblPlants" id="TraesCS6B02G081000.1">
    <property type="protein sequence ID" value="TraesCS6B02G081000.1.cds1"/>
    <property type="gene ID" value="TraesCS6B02G081000"/>
</dbReference>
<dbReference type="SUPFAM" id="SSF81383">
    <property type="entry name" value="F-box domain"/>
    <property type="match status" value="1"/>
</dbReference>
<dbReference type="Gramene" id="TraesJUL6B03G03473540.1">
    <property type="protein sequence ID" value="TraesJUL6B03G03473540.1.CDS1"/>
    <property type="gene ID" value="TraesJUL6B03G03473540"/>
</dbReference>
<name>A0A3B6PES6_WHEAT</name>
<dbReference type="Gramene" id="TraesCS6B02G081000.1">
    <property type="protein sequence ID" value="TraesCS6B02G081000.1.cds1"/>
    <property type="gene ID" value="TraesCS6B02G081000"/>
</dbReference>
<dbReference type="Gramene" id="TraesWEE_scaffold_077689_01G000100.1">
    <property type="protein sequence ID" value="TraesWEE_scaffold_077689_01G000100.1"/>
    <property type="gene ID" value="TraesWEE_scaffold_077689_01G000100"/>
</dbReference>
<dbReference type="Gramene" id="TraesCS6B03G0192600.1">
    <property type="protein sequence ID" value="TraesCS6B03G0192600.1.CDS1"/>
    <property type="gene ID" value="TraesCS6B03G0192600"/>
</dbReference>
<dbReference type="Gramene" id="TraesCAD_scaffold_018711_01G000200.1">
    <property type="protein sequence ID" value="TraesCAD_scaffold_018711_01G000200.1"/>
    <property type="gene ID" value="TraesCAD_scaffold_018711_01G000200"/>
</dbReference>
<reference evidence="2" key="2">
    <citation type="submission" date="2018-10" db="UniProtKB">
        <authorList>
            <consortium name="EnsemblPlants"/>
        </authorList>
    </citation>
    <scope>IDENTIFICATION</scope>
</reference>
<dbReference type="Gramene" id="TraesMAC6B03G03445560.1">
    <property type="protein sequence ID" value="TraesMAC6B03G03445560.1.CDS1"/>
    <property type="gene ID" value="TraesMAC6B03G03445560"/>
</dbReference>
<dbReference type="Gramene" id="TraesCLE_scaffold_156208_01G000100.1">
    <property type="protein sequence ID" value="TraesCLE_scaffold_156208_01G000100.1"/>
    <property type="gene ID" value="TraesCLE_scaffold_156208_01G000100"/>
</dbReference>
<accession>A0A3B6PES6</accession>
<protein>
    <recommendedName>
        <fullName evidence="1">F-box domain-containing protein</fullName>
    </recommendedName>
</protein>
<dbReference type="PANTHER" id="PTHR32133:SF260">
    <property type="entry name" value="F-BOX DOMAIN-CONTAINING PROTEIN"/>
    <property type="match status" value="1"/>
</dbReference>
<dbReference type="Proteomes" id="UP000019116">
    <property type="component" value="Chromosome 6B"/>
</dbReference>
<dbReference type="SMART" id="SM00256">
    <property type="entry name" value="FBOX"/>
    <property type="match status" value="1"/>
</dbReference>
<sequence length="356" mass="39624">MSTASFRFRRPPRPALEDDDLLSEILLRLPPQPSSLPRASLVCRRWHSLVSDPAFRRRFRVHHRRGPPLLGFSDDHHRNTFQPALGAPHRLPGGLFSLELHGSYTTLGWRHRLALFFVPVSLQVLVWDPVAGDQHRLPVPPEFRLDLVVDSGAVLRAAAAGDAGDHFQVVLVGSDPKQPTRVLASVYSSETGAWGDFISAPISSETFFFTGKPAVLAGDCLHWSVAAPGSGSRSILKFDLDRQSLAMELLPGDMYTRGSPAFTVTRGEGGRMGFFFLSGFTAQLWSTVTDCDRAEIWEPGRIIELDKLLRLHSKKDPPHMVGYAEENNVVFLWTVVGVFMVHLESLQFKRISKATI</sequence>